<keyword evidence="2" id="KW-1185">Reference proteome</keyword>
<accession>A0A0N4VZK6</accession>
<dbReference type="EMBL" id="UZAF01006408">
    <property type="protein sequence ID" value="VDO16470.1"/>
    <property type="molecule type" value="Genomic_DNA"/>
</dbReference>
<evidence type="ECO:0000313" key="1">
    <source>
        <dbReference type="EMBL" id="VDO16470.1"/>
    </source>
</evidence>
<evidence type="ECO:0000313" key="3">
    <source>
        <dbReference type="WBParaSite" id="HPLM_0000272801-mRNA-1"/>
    </source>
</evidence>
<dbReference type="OrthoDB" id="10452919at2759"/>
<name>A0A0N4VZK6_HAEPC</name>
<dbReference type="AlphaFoldDB" id="A0A0N4VZK6"/>
<organism evidence="3">
    <name type="scientific">Haemonchus placei</name>
    <name type="common">Barber's pole worm</name>
    <dbReference type="NCBI Taxonomy" id="6290"/>
    <lineage>
        <taxon>Eukaryota</taxon>
        <taxon>Metazoa</taxon>
        <taxon>Ecdysozoa</taxon>
        <taxon>Nematoda</taxon>
        <taxon>Chromadorea</taxon>
        <taxon>Rhabditida</taxon>
        <taxon>Rhabditina</taxon>
        <taxon>Rhabditomorpha</taxon>
        <taxon>Strongyloidea</taxon>
        <taxon>Trichostrongylidae</taxon>
        <taxon>Haemonchus</taxon>
    </lineage>
</organism>
<sequence length="84" mass="9601">MARFLRARNQRANLEPGKVRPEITSNFRLTGEAKILTASLEDAEVQNFGDQKAIHDEAHMKEHLKDKIGIDAPMSEEQKRLVFL</sequence>
<evidence type="ECO:0000313" key="2">
    <source>
        <dbReference type="Proteomes" id="UP000268014"/>
    </source>
</evidence>
<proteinExistence type="predicted"/>
<dbReference type="Proteomes" id="UP000268014">
    <property type="component" value="Unassembled WGS sequence"/>
</dbReference>
<dbReference type="WBParaSite" id="HPLM_0000272801-mRNA-1">
    <property type="protein sequence ID" value="HPLM_0000272801-mRNA-1"/>
    <property type="gene ID" value="HPLM_0000272801"/>
</dbReference>
<gene>
    <name evidence="1" type="ORF">HPLM_LOCUS2724</name>
</gene>
<reference evidence="1 2" key="2">
    <citation type="submission" date="2018-11" db="EMBL/GenBank/DDBJ databases">
        <authorList>
            <consortium name="Pathogen Informatics"/>
        </authorList>
    </citation>
    <scope>NUCLEOTIDE SEQUENCE [LARGE SCALE GENOMIC DNA]</scope>
    <source>
        <strain evidence="1 2">MHpl1</strain>
    </source>
</reference>
<reference evidence="3" key="1">
    <citation type="submission" date="2017-02" db="UniProtKB">
        <authorList>
            <consortium name="WormBaseParasite"/>
        </authorList>
    </citation>
    <scope>IDENTIFICATION</scope>
</reference>
<protein>
    <submittedName>
        <fullName evidence="1 3">Uncharacterized protein</fullName>
    </submittedName>
</protein>